<feature type="transmembrane region" description="Helical" evidence="1">
    <location>
        <begin position="82"/>
        <end position="102"/>
    </location>
</feature>
<keyword evidence="1" id="KW-1133">Transmembrane helix</keyword>
<keyword evidence="1" id="KW-0812">Transmembrane</keyword>
<accession>A0A068VS78</accession>
<evidence type="ECO:0008006" key="3">
    <source>
        <dbReference type="Google" id="ProtNLM"/>
    </source>
</evidence>
<gene>
    <name evidence="2" type="ORF">PFCIRM138_11210</name>
</gene>
<dbReference type="EMBL" id="LM676427">
    <property type="protein sequence ID" value="CEP26976.1"/>
    <property type="molecule type" value="Genomic_DNA"/>
</dbReference>
<evidence type="ECO:0000256" key="1">
    <source>
        <dbReference type="SAM" id="Phobius"/>
    </source>
</evidence>
<keyword evidence="1" id="KW-0472">Membrane</keyword>
<sequence length="107" mass="11434">MTPAPPSSTKQPVAAPLKLDRLRAQWPLLLCLAFFVAGMAVTAAAHWRRGAVLMGAGLGLAGVLRLFLPPRLAGLLVVRRRWFDVLVGIVGGTTMCVLAILVPPLER</sequence>
<dbReference type="AlphaFoldDB" id="A0A068VS78"/>
<dbReference type="RefSeq" id="WP_013160602.1">
    <property type="nucleotide sequence ID" value="NZ_HG975455.1"/>
</dbReference>
<dbReference type="GeneID" id="61222616"/>
<dbReference type="InterPro" id="IPR021385">
    <property type="entry name" value="DUF3017"/>
</dbReference>
<reference evidence="2" key="1">
    <citation type="submission" date="2014-08" db="EMBL/GenBank/DDBJ databases">
        <authorList>
            <person name="Falentin Helene"/>
        </authorList>
    </citation>
    <scope>NUCLEOTIDE SEQUENCE</scope>
</reference>
<dbReference type="Pfam" id="PF11222">
    <property type="entry name" value="DUF3017"/>
    <property type="match status" value="1"/>
</dbReference>
<protein>
    <recommendedName>
        <fullName evidence="3">DUF3017 domain-containing protein</fullName>
    </recommendedName>
</protein>
<organism evidence="2">
    <name type="scientific">Propionibacterium freudenreichii subsp. freudenreichii</name>
    <dbReference type="NCBI Taxonomy" id="66712"/>
    <lineage>
        <taxon>Bacteria</taxon>
        <taxon>Bacillati</taxon>
        <taxon>Actinomycetota</taxon>
        <taxon>Actinomycetes</taxon>
        <taxon>Propionibacteriales</taxon>
        <taxon>Propionibacteriaceae</taxon>
        <taxon>Propionibacterium</taxon>
    </lineage>
</organism>
<feature type="transmembrane region" description="Helical" evidence="1">
    <location>
        <begin position="26"/>
        <end position="45"/>
    </location>
</feature>
<proteinExistence type="predicted"/>
<feature type="transmembrane region" description="Helical" evidence="1">
    <location>
        <begin position="51"/>
        <end position="70"/>
    </location>
</feature>
<evidence type="ECO:0000313" key="2">
    <source>
        <dbReference type="EMBL" id="CEP26976.1"/>
    </source>
</evidence>
<name>A0A068VS78_PROFF</name>